<organism evidence="2 3">
    <name type="scientific">Pararhodobacter oceanensis</name>
    <dbReference type="NCBI Taxonomy" id="2172121"/>
    <lineage>
        <taxon>Bacteria</taxon>
        <taxon>Pseudomonadati</taxon>
        <taxon>Pseudomonadota</taxon>
        <taxon>Alphaproteobacteria</taxon>
        <taxon>Rhodobacterales</taxon>
        <taxon>Paracoccaceae</taxon>
        <taxon>Pararhodobacter</taxon>
    </lineage>
</organism>
<feature type="domain" description="MrfA-like Zn-binding" evidence="1">
    <location>
        <begin position="2"/>
        <end position="72"/>
    </location>
</feature>
<evidence type="ECO:0000259" key="1">
    <source>
        <dbReference type="Pfam" id="PF09369"/>
    </source>
</evidence>
<gene>
    <name evidence="2" type="ORF">DDE20_00035</name>
</gene>
<accession>A0A2T8HX73</accession>
<dbReference type="Pfam" id="PF09369">
    <property type="entry name" value="MZB"/>
    <property type="match status" value="1"/>
</dbReference>
<proteinExistence type="predicted"/>
<name>A0A2T8HX73_9RHOB</name>
<dbReference type="InterPro" id="IPR018973">
    <property type="entry name" value="MZB"/>
</dbReference>
<dbReference type="EMBL" id="QDKM01000001">
    <property type="protein sequence ID" value="PVH30014.1"/>
    <property type="molecule type" value="Genomic_DNA"/>
</dbReference>
<dbReference type="Proteomes" id="UP000245911">
    <property type="component" value="Unassembled WGS sequence"/>
</dbReference>
<comment type="caution">
    <text evidence="2">The sequence shown here is derived from an EMBL/GenBank/DDBJ whole genome shotgun (WGS) entry which is preliminary data.</text>
</comment>
<evidence type="ECO:0000313" key="2">
    <source>
        <dbReference type="EMBL" id="PVH30014.1"/>
    </source>
</evidence>
<sequence length="428" mass="48193">MLGTDTRDLRATFELAPAGGFDIVLADSTPGGAGYARRLIEESRFSARRLLLEAISKLDCEKDCQTTCVHCLNDYSNQIWWDRMDRHLSRVWLEKVVSRSIARPSHVPKEAVPCMSPIGIALGPVLKGHKQVIAVGSSIWGAEEPEASLGSARALRDWLDDGRDRCAWLAASDRDEISPTGADRQIAQMLRPAEESGRLVFVRLSEEEMQNAPRLTMFGGISNEELFDDEPRQSFLSGLGNGVCFRRHGMEDLSSLWIAKHVHKILEAPKSEIFSRLLDRLVVHRFQAGAPRNISAVFEDLKGKTVSLDIQDPYVAAQHRNREKLGEFLRALRQVDISIERLTLTWNPRNGNDHRQSQSEGLRSISQPHLSGDVVLSPWEPSRGEHFHDRIVHIREKGSGATWRVDVTSGIDNLMSYQKQCNLFIEKF</sequence>
<reference evidence="2 3" key="1">
    <citation type="submission" date="2018-04" db="EMBL/GenBank/DDBJ databases">
        <title>Pararhodobacter oceanense sp. nov., isolated from marine intertidal sediment.</title>
        <authorList>
            <person name="Wang X.-L."/>
            <person name="Du Z.-J."/>
        </authorList>
    </citation>
    <scope>NUCLEOTIDE SEQUENCE [LARGE SCALE GENOMIC DNA]</scope>
    <source>
        <strain evidence="2 3">AM505</strain>
    </source>
</reference>
<dbReference type="AlphaFoldDB" id="A0A2T8HX73"/>
<evidence type="ECO:0000313" key="3">
    <source>
        <dbReference type="Proteomes" id="UP000245911"/>
    </source>
</evidence>
<protein>
    <recommendedName>
        <fullName evidence="1">MrfA-like Zn-binding domain-containing protein</fullName>
    </recommendedName>
</protein>
<keyword evidence="3" id="KW-1185">Reference proteome</keyword>